<dbReference type="Proteomes" id="UP000039021">
    <property type="component" value="Unassembled WGS sequence"/>
</dbReference>
<dbReference type="AlphaFoldDB" id="A0A655J1Z0"/>
<dbReference type="Proteomes" id="UP000045842">
    <property type="component" value="Unassembled WGS sequence"/>
</dbReference>
<evidence type="ECO:0000313" key="2">
    <source>
        <dbReference type="EMBL" id="COW35490.1"/>
    </source>
</evidence>
<proteinExistence type="predicted"/>
<evidence type="ECO:0000313" key="5">
    <source>
        <dbReference type="Proteomes" id="UP000045842"/>
    </source>
</evidence>
<feature type="region of interest" description="Disordered" evidence="1">
    <location>
        <begin position="88"/>
        <end position="111"/>
    </location>
</feature>
<evidence type="ECO:0000313" key="4">
    <source>
        <dbReference type="Proteomes" id="UP000039021"/>
    </source>
</evidence>
<reference evidence="4 5" key="2">
    <citation type="submission" date="2015-03" db="EMBL/GenBank/DDBJ databases">
        <authorList>
            <consortium name="Pathogen Informatics"/>
        </authorList>
    </citation>
    <scope>NUCLEOTIDE SEQUENCE [LARGE SCALE GENOMIC DNA]</scope>
    <source>
        <strain evidence="2 5">G09801536</strain>
        <strain evidence="4">N09902308</strain>
    </source>
</reference>
<organism evidence="2 5">
    <name type="scientific">Mycobacterium tuberculosis</name>
    <dbReference type="NCBI Taxonomy" id="1773"/>
    <lineage>
        <taxon>Bacteria</taxon>
        <taxon>Bacillati</taxon>
        <taxon>Actinomycetota</taxon>
        <taxon>Actinomycetes</taxon>
        <taxon>Mycobacteriales</taxon>
        <taxon>Mycobacteriaceae</taxon>
        <taxon>Mycobacterium</taxon>
        <taxon>Mycobacterium tuberculosis complex</taxon>
    </lineage>
</organism>
<feature type="compositionally biased region" description="Low complexity" evidence="1">
    <location>
        <begin position="1"/>
        <end position="18"/>
    </location>
</feature>
<evidence type="ECO:0000256" key="1">
    <source>
        <dbReference type="SAM" id="MobiDB-lite"/>
    </source>
</evidence>
<feature type="region of interest" description="Disordered" evidence="1">
    <location>
        <begin position="1"/>
        <end position="29"/>
    </location>
</feature>
<accession>A0A655J1Z0</accession>
<protein>
    <submittedName>
        <fullName evidence="2">Uncharacterized protein</fullName>
    </submittedName>
</protein>
<evidence type="ECO:0000313" key="3">
    <source>
        <dbReference type="EMBL" id="COZ00464.1"/>
    </source>
</evidence>
<name>A0A655J1Z0_MYCTX</name>
<gene>
    <name evidence="2" type="ORF">ERS007679_03706</name>
    <name evidence="3" type="ORF">ERS007739_03290</name>
</gene>
<dbReference type="EMBL" id="CSAD01000735">
    <property type="protein sequence ID" value="COW35490.1"/>
    <property type="molecule type" value="Genomic_DNA"/>
</dbReference>
<reference evidence="3" key="1">
    <citation type="submission" date="2015-03" db="EMBL/GenBank/DDBJ databases">
        <authorList>
            <consortium name="Pathogen Informatics"/>
            <person name="Murphy D."/>
        </authorList>
    </citation>
    <scope>NUCLEOTIDE SEQUENCE</scope>
    <source>
        <strain evidence="3">N09902308</strain>
    </source>
</reference>
<sequence>MTGSLKKSSRSASVTSAAGGAGSRPEMKAVGGQRFPAAAWAAASAAGSNVNGLAPSSAPGVTFFRSNGCSGCVTRIRSRTGADVVWSSASSNSASGTAGGRGCPVRSSAPV</sequence>
<dbReference type="EMBL" id="CSBK01001678">
    <property type="protein sequence ID" value="COZ00464.1"/>
    <property type="molecule type" value="Genomic_DNA"/>
</dbReference>